<organism evidence="1 2">
    <name type="scientific">Cylicocyclus nassatus</name>
    <name type="common">Nematode worm</name>
    <dbReference type="NCBI Taxonomy" id="53992"/>
    <lineage>
        <taxon>Eukaryota</taxon>
        <taxon>Metazoa</taxon>
        <taxon>Ecdysozoa</taxon>
        <taxon>Nematoda</taxon>
        <taxon>Chromadorea</taxon>
        <taxon>Rhabditida</taxon>
        <taxon>Rhabditina</taxon>
        <taxon>Rhabditomorpha</taxon>
        <taxon>Strongyloidea</taxon>
        <taxon>Strongylidae</taxon>
        <taxon>Cylicocyclus</taxon>
    </lineage>
</organism>
<gene>
    <name evidence="1" type="ORF">CYNAS_LOCUS4108</name>
</gene>
<protein>
    <submittedName>
        <fullName evidence="1">Uncharacterized protein</fullName>
    </submittedName>
</protein>
<dbReference type="AlphaFoldDB" id="A0AA36DSE7"/>
<sequence length="162" mass="18413">MAETVMLLSPQSANKTQIERMMSPSLFSLCFHCQRLLRNSTLAEVSEMSDKGDRTLTLLHLRKTFSEYMRIPLSGCRDVDPNRLLPLFTKVMAMFTPAELKAESKEILNFTTFLCSVLVREVRQRAASHGTVEAASSIVDYLQPSSSQRGWLLLNSIFFLIY</sequence>
<reference evidence="1" key="1">
    <citation type="submission" date="2023-07" db="EMBL/GenBank/DDBJ databases">
        <authorList>
            <consortium name="CYATHOMIX"/>
        </authorList>
    </citation>
    <scope>NUCLEOTIDE SEQUENCE</scope>
    <source>
        <strain evidence="1">N/A</strain>
    </source>
</reference>
<keyword evidence="2" id="KW-1185">Reference proteome</keyword>
<dbReference type="Proteomes" id="UP001176961">
    <property type="component" value="Unassembled WGS sequence"/>
</dbReference>
<evidence type="ECO:0000313" key="1">
    <source>
        <dbReference type="EMBL" id="CAJ0592125.1"/>
    </source>
</evidence>
<dbReference type="EMBL" id="CATQJL010000001">
    <property type="protein sequence ID" value="CAJ0592125.1"/>
    <property type="molecule type" value="Genomic_DNA"/>
</dbReference>
<evidence type="ECO:0000313" key="2">
    <source>
        <dbReference type="Proteomes" id="UP001176961"/>
    </source>
</evidence>
<name>A0AA36DSE7_CYLNA</name>
<proteinExistence type="predicted"/>
<comment type="caution">
    <text evidence="1">The sequence shown here is derived from an EMBL/GenBank/DDBJ whole genome shotgun (WGS) entry which is preliminary data.</text>
</comment>
<accession>A0AA36DSE7</accession>